<evidence type="ECO:0000313" key="2">
    <source>
        <dbReference type="Proteomes" id="UP000708148"/>
    </source>
</evidence>
<comment type="caution">
    <text evidence="1">The sequence shown here is derived from an EMBL/GenBank/DDBJ whole genome shotgun (WGS) entry which is preliminary data.</text>
</comment>
<organism evidence="1 2">
    <name type="scientific">Ostreobium quekettii</name>
    <dbReference type="NCBI Taxonomy" id="121088"/>
    <lineage>
        <taxon>Eukaryota</taxon>
        <taxon>Viridiplantae</taxon>
        <taxon>Chlorophyta</taxon>
        <taxon>core chlorophytes</taxon>
        <taxon>Ulvophyceae</taxon>
        <taxon>TCBD clade</taxon>
        <taxon>Bryopsidales</taxon>
        <taxon>Ostreobineae</taxon>
        <taxon>Ostreobiaceae</taxon>
        <taxon>Ostreobium</taxon>
    </lineage>
</organism>
<reference evidence="1" key="1">
    <citation type="submission" date="2020-12" db="EMBL/GenBank/DDBJ databases">
        <authorList>
            <person name="Iha C."/>
        </authorList>
    </citation>
    <scope>NUCLEOTIDE SEQUENCE</scope>
</reference>
<dbReference type="AlphaFoldDB" id="A0A8S1IV20"/>
<dbReference type="EMBL" id="CAJHUC010000734">
    <property type="protein sequence ID" value="CAD7697952.1"/>
    <property type="molecule type" value="Genomic_DNA"/>
</dbReference>
<keyword evidence="2" id="KW-1185">Reference proteome</keyword>
<dbReference type="Proteomes" id="UP000708148">
    <property type="component" value="Unassembled WGS sequence"/>
</dbReference>
<sequence length="281" mass="30735">MLRSFPKLFGTHAELVCQGNVSEKEKEDSSDDQDDGAVSGWAHLSHDLLDRVKAQMAEHEEAVFLRRGRLVSRYWCQWSTRATTHLMISNKGKRQGLEAMLNGALRCFTAAERVVLKTAGYVDDLSPLQRAPLLRHLKVDARLTGDSVMHLGLLTSLVDLDLIGDPSFRDPCTCRLFHLSDNAAEALAALTQLERIALANRNGDRCAAIFTRLPALTDVRLNAPVSCVGIGRLATMPNLVSGPIRIQTRAGGRSNSFLHCLLWGFILLTSTMGSSMLGVGG</sequence>
<proteinExistence type="predicted"/>
<accession>A0A8S1IV20</accession>
<gene>
    <name evidence="1" type="ORF">OSTQU699_LOCUS3313</name>
</gene>
<evidence type="ECO:0000313" key="1">
    <source>
        <dbReference type="EMBL" id="CAD7697952.1"/>
    </source>
</evidence>
<name>A0A8S1IV20_9CHLO</name>
<protein>
    <submittedName>
        <fullName evidence="1">Uncharacterized protein</fullName>
    </submittedName>
</protein>